<feature type="transmembrane region" description="Helical" evidence="8">
    <location>
        <begin position="149"/>
        <end position="171"/>
    </location>
</feature>
<name>A0ABQ6VEW5_9CORY</name>
<evidence type="ECO:0000256" key="3">
    <source>
        <dbReference type="ARBA" id="ARBA00022448"/>
    </source>
</evidence>
<evidence type="ECO:0000256" key="7">
    <source>
        <dbReference type="ARBA" id="ARBA00023136"/>
    </source>
</evidence>
<dbReference type="EMBL" id="WBZJ01000001">
    <property type="protein sequence ID" value="KAB3522848.1"/>
    <property type="molecule type" value="Genomic_DNA"/>
</dbReference>
<keyword evidence="5 8" id="KW-0812">Transmembrane</keyword>
<evidence type="ECO:0000256" key="6">
    <source>
        <dbReference type="ARBA" id="ARBA00022989"/>
    </source>
</evidence>
<feature type="transmembrane region" description="Helical" evidence="8">
    <location>
        <begin position="269"/>
        <end position="296"/>
    </location>
</feature>
<evidence type="ECO:0000313" key="9">
    <source>
        <dbReference type="EMBL" id="KAB3522848.1"/>
    </source>
</evidence>
<evidence type="ECO:0000256" key="8">
    <source>
        <dbReference type="SAM" id="Phobius"/>
    </source>
</evidence>
<dbReference type="InterPro" id="IPR037294">
    <property type="entry name" value="ABC_BtuC-like"/>
</dbReference>
<feature type="transmembrane region" description="Helical" evidence="8">
    <location>
        <begin position="227"/>
        <end position="248"/>
    </location>
</feature>
<keyword evidence="4" id="KW-1003">Cell membrane</keyword>
<organism evidence="9 10">
    <name type="scientific">Corynebacterium zhongnanshanii</name>
    <dbReference type="NCBI Taxonomy" id="2768834"/>
    <lineage>
        <taxon>Bacteria</taxon>
        <taxon>Bacillati</taxon>
        <taxon>Actinomycetota</taxon>
        <taxon>Actinomycetes</taxon>
        <taxon>Mycobacteriales</taxon>
        <taxon>Corynebacteriaceae</taxon>
        <taxon>Corynebacterium</taxon>
    </lineage>
</organism>
<reference evidence="9 10" key="1">
    <citation type="submission" date="2019-10" db="EMBL/GenBank/DDBJ databases">
        <title>Corynebacterium sp novel species isolated from the respiratory tract of Marmot.</title>
        <authorList>
            <person name="Zhang G."/>
        </authorList>
    </citation>
    <scope>NUCLEOTIDE SEQUENCE [LARGE SCALE GENOMIC DNA]</scope>
    <source>
        <strain evidence="9 10">336</strain>
    </source>
</reference>
<keyword evidence="10" id="KW-1185">Reference proteome</keyword>
<keyword evidence="3" id="KW-0813">Transport</keyword>
<comment type="subcellular location">
    <subcellularLocation>
        <location evidence="1">Cell membrane</location>
        <topology evidence="1">Multi-pass membrane protein</topology>
    </subcellularLocation>
</comment>
<proteinExistence type="inferred from homology"/>
<evidence type="ECO:0000313" key="10">
    <source>
        <dbReference type="Proteomes" id="UP000436181"/>
    </source>
</evidence>
<protein>
    <submittedName>
        <fullName evidence="9">Iron chelate uptake ABC transporter family permease subunit</fullName>
    </submittedName>
</protein>
<evidence type="ECO:0000256" key="5">
    <source>
        <dbReference type="ARBA" id="ARBA00022692"/>
    </source>
</evidence>
<feature type="transmembrane region" description="Helical" evidence="8">
    <location>
        <begin position="88"/>
        <end position="106"/>
    </location>
</feature>
<keyword evidence="6 8" id="KW-1133">Transmembrane helix</keyword>
<sequence length="364" mass="37481">MNSSVDHSVTPAVPKRPPFRVGPLSLVWRPRAVGVSLILLLATVFLAAVSIGVGEYPVSPLRVLEVLFTGQGSHVERLVVLDWRMPRALTAIFVGCAFGLSGALTQSVARNALASPDILGFTTGASAAAVTVITLGGGAGGFLGWLSSIGIPLAAFLGATVTAAVMWALAWRTSTDSFRLVLVGIVLTALLSSYINFLMVRAELHDASAAQFWLTGSLSSADWSKTWPIAVAVLVVTPLLAWIGHQLLATLLGPDTARALGQNVKAVQVILLGSAVALAAVAVSAAGPIGFVAFVAPQVALRLCGASSPPLLASSLSGATLLLLADICSQTLLPVELPVGVLTSAIGGAFLVYVLVQRNRNVTV</sequence>
<dbReference type="InterPro" id="IPR000522">
    <property type="entry name" value="ABC_transptr_permease_BtuC"/>
</dbReference>
<dbReference type="Proteomes" id="UP000436181">
    <property type="component" value="Unassembled WGS sequence"/>
</dbReference>
<dbReference type="Pfam" id="PF01032">
    <property type="entry name" value="FecCD"/>
    <property type="match status" value="1"/>
</dbReference>
<feature type="transmembrane region" description="Helical" evidence="8">
    <location>
        <begin position="32"/>
        <end position="53"/>
    </location>
</feature>
<keyword evidence="7 8" id="KW-0472">Membrane</keyword>
<dbReference type="PANTHER" id="PTHR30472">
    <property type="entry name" value="FERRIC ENTEROBACTIN TRANSPORT SYSTEM PERMEASE PROTEIN"/>
    <property type="match status" value="1"/>
</dbReference>
<dbReference type="CDD" id="cd06550">
    <property type="entry name" value="TM_ABC_iron-siderophores_like"/>
    <property type="match status" value="1"/>
</dbReference>
<gene>
    <name evidence="9" type="ORF">F8377_01375</name>
</gene>
<evidence type="ECO:0000256" key="2">
    <source>
        <dbReference type="ARBA" id="ARBA00007935"/>
    </source>
</evidence>
<dbReference type="RefSeq" id="WP_151843719.1">
    <property type="nucleotide sequence ID" value="NZ_WBZJ01000001.1"/>
</dbReference>
<dbReference type="PANTHER" id="PTHR30472:SF24">
    <property type="entry name" value="FERRIC ENTEROBACTIN TRANSPORT SYSTEM PERMEASE PROTEIN FEPG"/>
    <property type="match status" value="1"/>
</dbReference>
<evidence type="ECO:0000256" key="4">
    <source>
        <dbReference type="ARBA" id="ARBA00022475"/>
    </source>
</evidence>
<dbReference type="SUPFAM" id="SSF81345">
    <property type="entry name" value="ABC transporter involved in vitamin B12 uptake, BtuC"/>
    <property type="match status" value="1"/>
</dbReference>
<comment type="caution">
    <text evidence="9">The sequence shown here is derived from an EMBL/GenBank/DDBJ whole genome shotgun (WGS) entry which is preliminary data.</text>
</comment>
<comment type="similarity">
    <text evidence="2">Belongs to the binding-protein-dependent transport system permease family. FecCD subfamily.</text>
</comment>
<feature type="transmembrane region" description="Helical" evidence="8">
    <location>
        <begin position="178"/>
        <end position="199"/>
    </location>
</feature>
<feature type="transmembrane region" description="Helical" evidence="8">
    <location>
        <begin position="118"/>
        <end position="143"/>
    </location>
</feature>
<dbReference type="Gene3D" id="1.10.3470.10">
    <property type="entry name" value="ABC transporter involved in vitamin B12 uptake, BtuC"/>
    <property type="match status" value="1"/>
</dbReference>
<accession>A0ABQ6VEW5</accession>
<evidence type="ECO:0000256" key="1">
    <source>
        <dbReference type="ARBA" id="ARBA00004651"/>
    </source>
</evidence>
<feature type="transmembrane region" description="Helical" evidence="8">
    <location>
        <begin position="337"/>
        <end position="356"/>
    </location>
</feature>